<feature type="compositionally biased region" description="Gly residues" evidence="2">
    <location>
        <begin position="178"/>
        <end position="187"/>
    </location>
</feature>
<feature type="coiled-coil region" evidence="1">
    <location>
        <begin position="107"/>
        <end position="141"/>
    </location>
</feature>
<evidence type="ECO:0000256" key="2">
    <source>
        <dbReference type="SAM" id="MobiDB-lite"/>
    </source>
</evidence>
<feature type="region of interest" description="Disordered" evidence="2">
    <location>
        <begin position="162"/>
        <end position="209"/>
    </location>
</feature>
<evidence type="ECO:0000313" key="3">
    <source>
        <dbReference type="EMBL" id="XCC61792.1"/>
    </source>
</evidence>
<protein>
    <submittedName>
        <fullName evidence="3">Uncharacterized protein</fullName>
    </submittedName>
</protein>
<dbReference type="RefSeq" id="WP_079546110.1">
    <property type="nucleotide sequence ID" value="NZ_CP117826.1"/>
</dbReference>
<keyword evidence="1" id="KW-0175">Coiled coil</keyword>
<feature type="compositionally biased region" description="Basic and acidic residues" evidence="2">
    <location>
        <begin position="195"/>
        <end position="209"/>
    </location>
</feature>
<proteinExistence type="predicted"/>
<sequence length="251" mass="28290">MPSLNEYYTQYLNDLGSQYKAQMDTETQNYNASKKNLDSSYNRSAGQLGTVREQAMRDAYVSQQKAMRDMPVTLAAQGIRGGMTESTYGNLLKTYQNSRNAATTSYNQQYGDLTQNYQNNMTELENAYRKNISDIKAAQNADAWARANDSWAAYLQEQAEKRAQEQWDMEKQKKTGRSSGGGGGSTGNSGTMTEYQKRSAMEAADKAAGRDPYAWQKRYYLNATGKWYRTQAEAREALKKAGKSPYGKQKK</sequence>
<reference evidence="3" key="1">
    <citation type="submission" date="2023-02" db="EMBL/GenBank/DDBJ databases">
        <title>Gut commensal Christensenella minuta modulates host metabolism via a new class of secondary bile acids.</title>
        <authorList>
            <person name="Liu C."/>
        </authorList>
    </citation>
    <scope>NUCLEOTIDE SEQUENCE</scope>
    <source>
        <strain evidence="3">CA70</strain>
    </source>
</reference>
<accession>A0AAU8A6T9</accession>
<organism evidence="3">
    <name type="scientific">Christensenella massiliensis</name>
    <dbReference type="NCBI Taxonomy" id="1805714"/>
    <lineage>
        <taxon>Bacteria</taxon>
        <taxon>Bacillati</taxon>
        <taxon>Bacillota</taxon>
        <taxon>Clostridia</taxon>
        <taxon>Christensenellales</taxon>
        <taxon>Christensenellaceae</taxon>
        <taxon>Christensenella</taxon>
    </lineage>
</organism>
<name>A0AAU8A6T9_9FIRM</name>
<evidence type="ECO:0000256" key="1">
    <source>
        <dbReference type="SAM" id="Coils"/>
    </source>
</evidence>
<feature type="compositionally biased region" description="Basic and acidic residues" evidence="2">
    <location>
        <begin position="162"/>
        <end position="173"/>
    </location>
</feature>
<dbReference type="EMBL" id="CP117826">
    <property type="protein sequence ID" value="XCC61792.1"/>
    <property type="molecule type" value="Genomic_DNA"/>
</dbReference>
<gene>
    <name evidence="3" type="ORF">PUP29_09665</name>
</gene>
<dbReference type="AlphaFoldDB" id="A0AAU8A6T9"/>